<evidence type="ECO:0000256" key="5">
    <source>
        <dbReference type="ARBA" id="ARBA00022842"/>
    </source>
</evidence>
<proteinExistence type="inferred from homology"/>
<evidence type="ECO:0000256" key="2">
    <source>
        <dbReference type="ARBA" id="ARBA00006706"/>
    </source>
</evidence>
<dbReference type="SUPFAM" id="SSF48576">
    <property type="entry name" value="Terpenoid synthases"/>
    <property type="match status" value="1"/>
</dbReference>
<evidence type="ECO:0000256" key="3">
    <source>
        <dbReference type="ARBA" id="ARBA00022679"/>
    </source>
</evidence>
<evidence type="ECO:0000313" key="8">
    <source>
        <dbReference type="Proteomes" id="UP000298111"/>
    </source>
</evidence>
<organism evidence="7 8">
    <name type="scientific">Streptomyces albus</name>
    <dbReference type="NCBI Taxonomy" id="1888"/>
    <lineage>
        <taxon>Bacteria</taxon>
        <taxon>Bacillati</taxon>
        <taxon>Actinomycetota</taxon>
        <taxon>Actinomycetes</taxon>
        <taxon>Kitasatosporales</taxon>
        <taxon>Streptomycetaceae</taxon>
        <taxon>Streptomyces</taxon>
    </lineage>
</organism>
<dbReference type="Pfam" id="PF00348">
    <property type="entry name" value="polyprenyl_synt"/>
    <property type="match status" value="1"/>
</dbReference>
<dbReference type="PANTHER" id="PTHR12001">
    <property type="entry name" value="GERANYLGERANYL PYROPHOSPHATE SYNTHASE"/>
    <property type="match status" value="1"/>
</dbReference>
<keyword evidence="4" id="KW-0479">Metal-binding</keyword>
<dbReference type="PANTHER" id="PTHR12001:SF69">
    <property type="entry name" value="ALL TRANS-POLYPRENYL-DIPHOSPHATE SYNTHASE PDSS1"/>
    <property type="match status" value="1"/>
</dbReference>
<dbReference type="GO" id="GO:0046872">
    <property type="term" value="F:metal ion binding"/>
    <property type="evidence" value="ECO:0007669"/>
    <property type="project" value="UniProtKB-KW"/>
</dbReference>
<evidence type="ECO:0000313" key="7">
    <source>
        <dbReference type="EMBL" id="TGG86365.1"/>
    </source>
</evidence>
<name>A0A8H1LIT2_9ACTN</name>
<dbReference type="InterPro" id="IPR033749">
    <property type="entry name" value="Polyprenyl_synt_CS"/>
</dbReference>
<dbReference type="InterPro" id="IPR008949">
    <property type="entry name" value="Isoprenoid_synthase_dom_sf"/>
</dbReference>
<protein>
    <submittedName>
        <fullName evidence="7">Polyprenyl synthetase family protein</fullName>
    </submittedName>
</protein>
<comment type="cofactor">
    <cofactor evidence="1">
        <name>Mg(2+)</name>
        <dbReference type="ChEBI" id="CHEBI:18420"/>
    </cofactor>
</comment>
<dbReference type="Gene3D" id="1.10.600.10">
    <property type="entry name" value="Farnesyl Diphosphate Synthase"/>
    <property type="match status" value="1"/>
</dbReference>
<gene>
    <name evidence="7" type="ORF">D8771_08430</name>
</gene>
<dbReference type="Proteomes" id="UP000298111">
    <property type="component" value="Unassembled WGS sequence"/>
</dbReference>
<evidence type="ECO:0000256" key="6">
    <source>
        <dbReference type="RuleBase" id="RU004466"/>
    </source>
</evidence>
<dbReference type="CDD" id="cd00685">
    <property type="entry name" value="Trans_IPPS_HT"/>
    <property type="match status" value="1"/>
</dbReference>
<dbReference type="AlphaFoldDB" id="A0A8H1LIT2"/>
<dbReference type="SFLD" id="SFLDS00005">
    <property type="entry name" value="Isoprenoid_Synthase_Type_I"/>
    <property type="match status" value="1"/>
</dbReference>
<dbReference type="GO" id="GO:0004659">
    <property type="term" value="F:prenyltransferase activity"/>
    <property type="evidence" value="ECO:0007669"/>
    <property type="project" value="InterPro"/>
</dbReference>
<reference evidence="7 8" key="1">
    <citation type="submission" date="2018-10" db="EMBL/GenBank/DDBJ databases">
        <title>Isolation of pseudouridimycin from Streptomyces albus DSM 40763.</title>
        <authorList>
            <person name="Rosenqvist P."/>
            <person name="Metsae-Ketelae M."/>
            <person name="Virta P."/>
        </authorList>
    </citation>
    <scope>NUCLEOTIDE SEQUENCE [LARGE SCALE GENOMIC DNA]</scope>
    <source>
        <strain evidence="7 8">DSM 40763</strain>
    </source>
</reference>
<dbReference type="PROSITE" id="PS00444">
    <property type="entry name" value="POLYPRENYL_SYNTHASE_2"/>
    <property type="match status" value="1"/>
</dbReference>
<keyword evidence="5" id="KW-0460">Magnesium</keyword>
<keyword evidence="3 6" id="KW-0808">Transferase</keyword>
<comment type="caution">
    <text evidence="7">The sequence shown here is derived from an EMBL/GenBank/DDBJ whole genome shotgun (WGS) entry which is preliminary data.</text>
</comment>
<comment type="similarity">
    <text evidence="2 6">Belongs to the FPP/GGPP synthase family.</text>
</comment>
<dbReference type="GO" id="GO:0008299">
    <property type="term" value="P:isoprenoid biosynthetic process"/>
    <property type="evidence" value="ECO:0007669"/>
    <property type="project" value="InterPro"/>
</dbReference>
<dbReference type="GeneID" id="75179611"/>
<dbReference type="InterPro" id="IPR000092">
    <property type="entry name" value="Polyprenyl_synt"/>
</dbReference>
<accession>A0A8H1LIT2</accession>
<evidence type="ECO:0000256" key="4">
    <source>
        <dbReference type="ARBA" id="ARBA00022723"/>
    </source>
</evidence>
<sequence length="362" mass="39762">MKETSAAVTDRSPRDGETIRLQKRLGEDLARVRKSLRSLTVPPHERIQEPILYAVENTGRLLRPTLVLLSSYLLEEEERLVTHRRVIEGAAVVEILHIATLHHDDLIDEAQVRRGRPSVNARYGDAVALLTGDYLLARCMQSAAALGASRMTAMAETLVDLCVGQMLESMQLHDPLRSEDDYFAAISGKTARLLRTAATMGALQTGADQDARQTLETFGHNLGMAFQIWDDILDICSRETGKQPAKDILNGVYTLPVIYAVEAERERLLPVLRSQPLSAERCRQIIAAAQESGAVSRAAAVAQRYITDALSVVESHPATARHAAVVKQCLRDLVSAFASQHPALKALRDIVQPAPDRLPSTT</sequence>
<evidence type="ECO:0000256" key="1">
    <source>
        <dbReference type="ARBA" id="ARBA00001946"/>
    </source>
</evidence>
<dbReference type="EMBL" id="RCIY01000040">
    <property type="protein sequence ID" value="TGG86365.1"/>
    <property type="molecule type" value="Genomic_DNA"/>
</dbReference>
<dbReference type="RefSeq" id="WP_078659771.1">
    <property type="nucleotide sequence ID" value="NZ_BBQG01000018.1"/>
</dbReference>